<feature type="compositionally biased region" description="Basic and acidic residues" evidence="1">
    <location>
        <begin position="121"/>
        <end position="131"/>
    </location>
</feature>
<evidence type="ECO:0000313" key="3">
    <source>
        <dbReference type="Proteomes" id="UP000270094"/>
    </source>
</evidence>
<proteinExistence type="predicted"/>
<sequence length="131" mass="15519">MSDQFRRHVDSPSRHSPQYSDASQELVDLFSRKSSQQTDSRKTSRSTVIGDFRPIRDGNRNAVSDNDWTRPPRQFDSYRNPKLHSDREFYNYDESQRNSAIRLGFESRRSSQNISDFSPRGSRDYRNSRDY</sequence>
<dbReference type="AlphaFoldDB" id="A0A3P7LID7"/>
<keyword evidence="3" id="KW-1185">Reference proteome</keyword>
<feature type="region of interest" description="Disordered" evidence="1">
    <location>
        <begin position="102"/>
        <end position="131"/>
    </location>
</feature>
<feature type="compositionally biased region" description="Polar residues" evidence="1">
    <location>
        <begin position="14"/>
        <end position="23"/>
    </location>
</feature>
<gene>
    <name evidence="2" type="ORF">SVUK_LOCUS17353</name>
</gene>
<dbReference type="EMBL" id="UYYB01117234">
    <property type="protein sequence ID" value="VDM82355.1"/>
    <property type="molecule type" value="Genomic_DNA"/>
</dbReference>
<feature type="region of interest" description="Disordered" evidence="1">
    <location>
        <begin position="1"/>
        <end position="82"/>
    </location>
</feature>
<protein>
    <submittedName>
        <fullName evidence="2">Uncharacterized protein</fullName>
    </submittedName>
</protein>
<feature type="non-terminal residue" evidence="2">
    <location>
        <position position="131"/>
    </location>
</feature>
<reference evidence="2 3" key="1">
    <citation type="submission" date="2018-11" db="EMBL/GenBank/DDBJ databases">
        <authorList>
            <consortium name="Pathogen Informatics"/>
        </authorList>
    </citation>
    <scope>NUCLEOTIDE SEQUENCE [LARGE SCALE GENOMIC DNA]</scope>
</reference>
<feature type="compositionally biased region" description="Basic and acidic residues" evidence="1">
    <location>
        <begin position="1"/>
        <end position="13"/>
    </location>
</feature>
<organism evidence="2 3">
    <name type="scientific">Strongylus vulgaris</name>
    <name type="common">Blood worm</name>
    <dbReference type="NCBI Taxonomy" id="40348"/>
    <lineage>
        <taxon>Eukaryota</taxon>
        <taxon>Metazoa</taxon>
        <taxon>Ecdysozoa</taxon>
        <taxon>Nematoda</taxon>
        <taxon>Chromadorea</taxon>
        <taxon>Rhabditida</taxon>
        <taxon>Rhabditina</taxon>
        <taxon>Rhabditomorpha</taxon>
        <taxon>Strongyloidea</taxon>
        <taxon>Strongylidae</taxon>
        <taxon>Strongylus</taxon>
    </lineage>
</organism>
<name>A0A3P7LID7_STRVU</name>
<accession>A0A3P7LID7</accession>
<evidence type="ECO:0000313" key="2">
    <source>
        <dbReference type="EMBL" id="VDM82355.1"/>
    </source>
</evidence>
<dbReference type="Proteomes" id="UP000270094">
    <property type="component" value="Unassembled WGS sequence"/>
</dbReference>
<evidence type="ECO:0000256" key="1">
    <source>
        <dbReference type="SAM" id="MobiDB-lite"/>
    </source>
</evidence>